<protein>
    <submittedName>
        <fullName evidence="1">Uncharacterized protein</fullName>
    </submittedName>
</protein>
<comment type="caution">
    <text evidence="1">The sequence shown here is derived from an EMBL/GenBank/DDBJ whole genome shotgun (WGS) entry which is preliminary data.</text>
</comment>
<dbReference type="Proteomes" id="UP000518315">
    <property type="component" value="Unassembled WGS sequence"/>
</dbReference>
<name>A0A7W5BRN6_9HYPH</name>
<keyword evidence="2" id="KW-1185">Reference proteome</keyword>
<dbReference type="EMBL" id="JACHXH010000026">
    <property type="protein sequence ID" value="MBB3137879.1"/>
    <property type="molecule type" value="Genomic_DNA"/>
</dbReference>
<evidence type="ECO:0000313" key="1">
    <source>
        <dbReference type="EMBL" id="MBB3137879.1"/>
    </source>
</evidence>
<organism evidence="1 2">
    <name type="scientific">Rhizobium pisi</name>
    <dbReference type="NCBI Taxonomy" id="574561"/>
    <lineage>
        <taxon>Bacteria</taxon>
        <taxon>Pseudomonadati</taxon>
        <taxon>Pseudomonadota</taxon>
        <taxon>Alphaproteobacteria</taxon>
        <taxon>Hyphomicrobiales</taxon>
        <taxon>Rhizobiaceae</taxon>
        <taxon>Rhizobium/Agrobacterium group</taxon>
        <taxon>Rhizobium</taxon>
    </lineage>
</organism>
<accession>A0A7W5BRN6</accession>
<reference evidence="1 2" key="1">
    <citation type="submission" date="2020-08" db="EMBL/GenBank/DDBJ databases">
        <title>Genomic Encyclopedia of Type Strains, Phase III (KMG-III): the genomes of soil and plant-associated and newly described type strains.</title>
        <authorList>
            <person name="Whitman W."/>
        </authorList>
    </citation>
    <scope>NUCLEOTIDE SEQUENCE [LARGE SCALE GENOMIC DNA]</scope>
    <source>
        <strain evidence="1 2">CECT 4113</strain>
    </source>
</reference>
<proteinExistence type="predicted"/>
<sequence>MLGDLLCGQLQSEFACLSFDGLRTRRQRLCKLVCVDVLAFELQLAERRVLPDPFGPARIVHVGMDYRVIT</sequence>
<dbReference type="AlphaFoldDB" id="A0A7W5BRN6"/>
<gene>
    <name evidence="1" type="ORF">FHS26_005647</name>
</gene>
<evidence type="ECO:0000313" key="2">
    <source>
        <dbReference type="Proteomes" id="UP000518315"/>
    </source>
</evidence>